<gene>
    <name evidence="2" type="ORF">HZA61_15740</name>
</gene>
<evidence type="ECO:0000313" key="2">
    <source>
        <dbReference type="EMBL" id="MBI5170942.1"/>
    </source>
</evidence>
<sequence length="427" mass="48300">MRAPVMPDTVLAKVYGARDVTWSALLKGCRKLGVDPNALTPLERRQVLDVLIDQAILADRALREPRHWTAKDSADYHQLRDKLLLNTALNEALFAVAAGFMDRGDSVPDMRTLGIMARDTAMAKLHPKYDDWSLRHLAAAFAALPKQSPDMNAMQKIEAMGKLPVVAPADTGRVLVQCDSDTLTVADVVREYARLNPMYRPRIEDEGGVVDLVGNILYNAQLRATAEARGYDRMKMNSAQLAEKAEFLDVQRWVTKNVYAKIAMDTVTLRRHYDKHPAWFRSKANAEIVRMVFDTQADAASWGEQLRDPVRAETLATQSARARVPYLATLHEEADSALFKRVRKGGVGAVLGPDSTAQGWRVMRVMKLNLDRRLSFEEGYDQVKQDWYEREGERIMRGVLDEMRKHTIIFLNEKSPYLADKPHRSAR</sequence>
<reference evidence="2" key="1">
    <citation type="submission" date="2020-07" db="EMBL/GenBank/DDBJ databases">
        <title>Huge and variable diversity of episymbiotic CPR bacteria and DPANN archaea in groundwater ecosystems.</title>
        <authorList>
            <person name="He C.Y."/>
            <person name="Keren R."/>
            <person name="Whittaker M."/>
            <person name="Farag I.F."/>
            <person name="Doudna J."/>
            <person name="Cate J.H.D."/>
            <person name="Banfield J.F."/>
        </authorList>
    </citation>
    <scope>NUCLEOTIDE SEQUENCE</scope>
    <source>
        <strain evidence="2">NC_groundwater_1813_Pr3_B-0.1um_71_17</strain>
    </source>
</reference>
<dbReference type="Pfam" id="PF13145">
    <property type="entry name" value="Rotamase_2"/>
    <property type="match status" value="1"/>
</dbReference>
<dbReference type="GO" id="GO:0003755">
    <property type="term" value="F:peptidyl-prolyl cis-trans isomerase activity"/>
    <property type="evidence" value="ECO:0007669"/>
    <property type="project" value="InterPro"/>
</dbReference>
<dbReference type="EMBL" id="JACRIW010000113">
    <property type="protein sequence ID" value="MBI5170942.1"/>
    <property type="molecule type" value="Genomic_DNA"/>
</dbReference>
<comment type="caution">
    <text evidence="2">The sequence shown here is derived from an EMBL/GenBank/DDBJ whole genome shotgun (WGS) entry which is preliminary data.</text>
</comment>
<accession>A0A933SE82</accession>
<evidence type="ECO:0000313" key="3">
    <source>
        <dbReference type="Proteomes" id="UP000696931"/>
    </source>
</evidence>
<dbReference type="Proteomes" id="UP000696931">
    <property type="component" value="Unassembled WGS sequence"/>
</dbReference>
<evidence type="ECO:0000259" key="1">
    <source>
        <dbReference type="Pfam" id="PF13145"/>
    </source>
</evidence>
<feature type="domain" description="PpiC" evidence="1">
    <location>
        <begin position="269"/>
        <end position="378"/>
    </location>
</feature>
<dbReference type="InterPro" id="IPR000297">
    <property type="entry name" value="PPIase_PpiC"/>
</dbReference>
<dbReference type="AlphaFoldDB" id="A0A933SE82"/>
<organism evidence="2 3">
    <name type="scientific">Eiseniibacteriota bacterium</name>
    <dbReference type="NCBI Taxonomy" id="2212470"/>
    <lineage>
        <taxon>Bacteria</taxon>
        <taxon>Candidatus Eiseniibacteriota</taxon>
    </lineage>
</organism>
<name>A0A933SE82_UNCEI</name>
<keyword evidence="2" id="KW-0413">Isomerase</keyword>
<protein>
    <submittedName>
        <fullName evidence="2">Peptidyl-prolyl cis-trans isomerase</fullName>
    </submittedName>
</protein>
<proteinExistence type="predicted"/>